<feature type="transmembrane region" description="Helical" evidence="9">
    <location>
        <begin position="415"/>
        <end position="436"/>
    </location>
</feature>
<comment type="similarity">
    <text evidence="2">Belongs to the SLC41A transporter family.</text>
</comment>
<reference evidence="11" key="1">
    <citation type="submission" date="2022-01" db="EMBL/GenBank/DDBJ databases">
        <title>Genome Sequence Resource for Two Populations of Ditylenchus destructor, the Migratory Endoparasitic Phytonematode.</title>
        <authorList>
            <person name="Zhang H."/>
            <person name="Lin R."/>
            <person name="Xie B."/>
        </authorList>
    </citation>
    <scope>NUCLEOTIDE SEQUENCE</scope>
    <source>
        <strain evidence="11">BazhouSP</strain>
    </source>
</reference>
<evidence type="ECO:0000256" key="1">
    <source>
        <dbReference type="ARBA" id="ARBA00004141"/>
    </source>
</evidence>
<dbReference type="Pfam" id="PF01769">
    <property type="entry name" value="MgtE"/>
    <property type="match status" value="1"/>
</dbReference>
<dbReference type="AlphaFoldDB" id="A0AAD4NJS7"/>
<proteinExistence type="inferred from homology"/>
<evidence type="ECO:0000259" key="10">
    <source>
        <dbReference type="PROSITE" id="PS51186"/>
    </source>
</evidence>
<dbReference type="InterPro" id="IPR016181">
    <property type="entry name" value="Acyl_CoA_acyltransferase"/>
</dbReference>
<dbReference type="InterPro" id="IPR000182">
    <property type="entry name" value="GNAT_dom"/>
</dbReference>
<dbReference type="Gene3D" id="1.10.357.20">
    <property type="entry name" value="SLC41 divalent cation transporters, integral membrane domain"/>
    <property type="match status" value="2"/>
</dbReference>
<dbReference type="InterPro" id="IPR045349">
    <property type="entry name" value="SLC41A1-3"/>
</dbReference>
<evidence type="ECO:0000256" key="8">
    <source>
        <dbReference type="ARBA" id="ARBA00023136"/>
    </source>
</evidence>
<dbReference type="InterPro" id="IPR036739">
    <property type="entry name" value="SLC41_membr_dom_sf"/>
</dbReference>
<dbReference type="EMBL" id="JAKKPZ010000002">
    <property type="protein sequence ID" value="KAI1726666.1"/>
    <property type="molecule type" value="Genomic_DNA"/>
</dbReference>
<dbReference type="FunFam" id="1.10.357.20:FF:000001">
    <property type="entry name" value="Solute carrier family 41 member 2"/>
    <property type="match status" value="1"/>
</dbReference>
<dbReference type="GO" id="GO:0008324">
    <property type="term" value="F:monoatomic cation transmembrane transporter activity"/>
    <property type="evidence" value="ECO:0007669"/>
    <property type="project" value="InterPro"/>
</dbReference>
<accession>A0AAD4NJS7</accession>
<dbReference type="GO" id="GO:0005886">
    <property type="term" value="C:plasma membrane"/>
    <property type="evidence" value="ECO:0007669"/>
    <property type="project" value="TreeGrafter"/>
</dbReference>
<comment type="subcellular location">
    <subcellularLocation>
        <location evidence="1">Membrane</location>
        <topology evidence="1">Multi-pass membrane protein</topology>
    </subcellularLocation>
</comment>
<keyword evidence="6 9" id="KW-1133">Transmembrane helix</keyword>
<feature type="transmembrane region" description="Helical" evidence="9">
    <location>
        <begin position="256"/>
        <end position="281"/>
    </location>
</feature>
<sequence>MNIRRATCDDLIRTQDCNLLCLPENYQLKYYMYHALSWPQLSYVAEDSKGNVIGYVLAKMEEESEEEAHGHITSLAVKRTYRRLGLAQRLMDQTARAMIETYNARYVSLHVRVSNRAALNLYKNTLKFEINEVEPKYYADGEDAYAMKRLLTHFALENNVEPADKERFYVWYEWRFMITKRKSFRRREGLEDTMPVNATFSTSLDQVTLDAGYGTVKSADASNGSTSENISQMAKDDTDSEIHGLSTHQAEPSLVLFFQVLFPFLIAGFGMVLAGIVLDIVQHWPLFKEVPETFILVPALLGLKGNLEMTLASRLSTQANTGQMDTPQQIRAIVIANMALIQTQAIVVTFLASGAAITLSWIPRGELDLGHAALLCASSLATASLASFLLSGIMILVVIFSRKMEINPDNVSTPIAASLGDLTTLAILSFFGSVFLRAHVNETWLNSIVIVIFLISLPFWLILARREPSTTALLKDGWSPIVFSMMISSSGGFVLERAMRSFPQMALFQPVINGVGGNLAAVHASRLATFFHKSSVLVGHFSLAIGMPGQQEYSYFWLYRATSYSIGSLDCYTQARILHQVRCSRAFIYLLL</sequence>
<evidence type="ECO:0000256" key="9">
    <source>
        <dbReference type="SAM" id="Phobius"/>
    </source>
</evidence>
<protein>
    <submittedName>
        <fullName evidence="11">Divalent cation transporter domain-containing protein</fullName>
    </submittedName>
</protein>
<keyword evidence="12" id="KW-1185">Reference proteome</keyword>
<dbReference type="GO" id="GO:0016747">
    <property type="term" value="F:acyltransferase activity, transferring groups other than amino-acyl groups"/>
    <property type="evidence" value="ECO:0007669"/>
    <property type="project" value="InterPro"/>
</dbReference>
<evidence type="ECO:0000313" key="12">
    <source>
        <dbReference type="Proteomes" id="UP001201812"/>
    </source>
</evidence>
<dbReference type="FunFam" id="3.40.630.30:FF:000101">
    <property type="entry name" value="N-alpha-acetyltransferase 10"/>
    <property type="match status" value="1"/>
</dbReference>
<evidence type="ECO:0000256" key="3">
    <source>
        <dbReference type="ARBA" id="ARBA00022448"/>
    </source>
</evidence>
<evidence type="ECO:0000256" key="5">
    <source>
        <dbReference type="ARBA" id="ARBA00022842"/>
    </source>
</evidence>
<feature type="transmembrane region" description="Helical" evidence="9">
    <location>
        <begin position="374"/>
        <end position="400"/>
    </location>
</feature>
<evidence type="ECO:0000313" key="11">
    <source>
        <dbReference type="EMBL" id="KAI1726666.1"/>
    </source>
</evidence>
<name>A0AAD4NJS7_9BILA</name>
<feature type="transmembrane region" description="Helical" evidence="9">
    <location>
        <begin position="477"/>
        <end position="495"/>
    </location>
</feature>
<keyword evidence="3" id="KW-0813">Transport</keyword>
<evidence type="ECO:0000256" key="4">
    <source>
        <dbReference type="ARBA" id="ARBA00022692"/>
    </source>
</evidence>
<keyword evidence="8 9" id="KW-0472">Membrane</keyword>
<evidence type="ECO:0000256" key="6">
    <source>
        <dbReference type="ARBA" id="ARBA00022989"/>
    </source>
</evidence>
<keyword evidence="7" id="KW-0406">Ion transport</keyword>
<feature type="domain" description="N-acetyltransferase" evidence="10">
    <location>
        <begin position="1"/>
        <end position="152"/>
    </location>
</feature>
<dbReference type="InterPro" id="IPR006667">
    <property type="entry name" value="SLC41_membr_dom"/>
</dbReference>
<organism evidence="11 12">
    <name type="scientific">Ditylenchus destructor</name>
    <dbReference type="NCBI Taxonomy" id="166010"/>
    <lineage>
        <taxon>Eukaryota</taxon>
        <taxon>Metazoa</taxon>
        <taxon>Ecdysozoa</taxon>
        <taxon>Nematoda</taxon>
        <taxon>Chromadorea</taxon>
        <taxon>Rhabditida</taxon>
        <taxon>Tylenchina</taxon>
        <taxon>Tylenchomorpha</taxon>
        <taxon>Sphaerularioidea</taxon>
        <taxon>Anguinidae</taxon>
        <taxon>Anguininae</taxon>
        <taxon>Ditylenchus</taxon>
    </lineage>
</organism>
<keyword evidence="5" id="KW-0460">Magnesium</keyword>
<comment type="caution">
    <text evidence="11">The sequence shown here is derived from an EMBL/GenBank/DDBJ whole genome shotgun (WGS) entry which is preliminary data.</text>
</comment>
<dbReference type="PANTHER" id="PTHR16228">
    <property type="entry name" value="DIVALENT CATION TRANSPORTER SOLUTE CARRIER FAMILY 41"/>
    <property type="match status" value="1"/>
</dbReference>
<gene>
    <name evidence="11" type="ORF">DdX_03392</name>
</gene>
<evidence type="ECO:0000256" key="7">
    <source>
        <dbReference type="ARBA" id="ARBA00023065"/>
    </source>
</evidence>
<dbReference type="SUPFAM" id="SSF55729">
    <property type="entry name" value="Acyl-CoA N-acyltransferases (Nat)"/>
    <property type="match status" value="1"/>
</dbReference>
<dbReference type="Proteomes" id="UP001201812">
    <property type="component" value="Unassembled WGS sequence"/>
</dbReference>
<dbReference type="PANTHER" id="PTHR16228:SF7">
    <property type="entry name" value="SLC41A_MGTE INTEGRAL MEMBRANE DOMAIN-CONTAINING PROTEIN"/>
    <property type="match status" value="1"/>
</dbReference>
<keyword evidence="4 9" id="KW-0812">Transmembrane</keyword>
<evidence type="ECO:0000256" key="2">
    <source>
        <dbReference type="ARBA" id="ARBA00009749"/>
    </source>
</evidence>
<dbReference type="Gene3D" id="3.40.630.30">
    <property type="match status" value="1"/>
</dbReference>
<dbReference type="SUPFAM" id="SSF161093">
    <property type="entry name" value="MgtE membrane domain-like"/>
    <property type="match status" value="2"/>
</dbReference>
<feature type="transmembrane region" description="Helical" evidence="9">
    <location>
        <begin position="443"/>
        <end position="465"/>
    </location>
</feature>
<dbReference type="PROSITE" id="PS51186">
    <property type="entry name" value="GNAT"/>
    <property type="match status" value="1"/>
</dbReference>
<feature type="transmembrane region" description="Helical" evidence="9">
    <location>
        <begin position="332"/>
        <end position="362"/>
    </location>
</feature>
<dbReference type="Pfam" id="PF00583">
    <property type="entry name" value="Acetyltransf_1"/>
    <property type="match status" value="1"/>
</dbReference>
<dbReference type="CDD" id="cd04301">
    <property type="entry name" value="NAT_SF"/>
    <property type="match status" value="1"/>
</dbReference>